<comment type="function">
    <text evidence="10">Functions as an activator of NOX1, a superoxide-producing NADPH oxidase. Functions in the production of reactive oxygen species (ROS) which participate in a variety of biological processes including host defense, hormone biosynthesis, oxygen sensing and signal transduction. May also activate CYBB/gp91phox and NOX3.</text>
</comment>
<dbReference type="SMART" id="SM00326">
    <property type="entry name" value="SH3"/>
    <property type="match status" value="1"/>
</dbReference>
<dbReference type="PANTHER" id="PTHR15175:SF4">
    <property type="entry name" value="NADPH OXIDASE ACTIVATOR 1"/>
    <property type="match status" value="1"/>
</dbReference>
<keyword evidence="8" id="KW-0802">TPR repeat</keyword>
<dbReference type="InterPro" id="IPR036028">
    <property type="entry name" value="SH3-like_dom_sf"/>
</dbReference>
<evidence type="ECO:0000256" key="4">
    <source>
        <dbReference type="ARBA" id="ARBA00022443"/>
    </source>
</evidence>
<feature type="region of interest" description="Disordered" evidence="13">
    <location>
        <begin position="369"/>
        <end position="413"/>
    </location>
</feature>
<feature type="compositionally biased region" description="Gly residues" evidence="13">
    <location>
        <begin position="31"/>
        <end position="43"/>
    </location>
</feature>
<dbReference type="GO" id="GO:0017124">
    <property type="term" value="F:SH3 domain binding"/>
    <property type="evidence" value="ECO:0007669"/>
    <property type="project" value="Ensembl"/>
</dbReference>
<reference evidence="16 17" key="1">
    <citation type="journal article" date="2009" name="Science">
        <title>Genome sequence, comparative analysis, and population genetics of the domestic horse.</title>
        <authorList>
            <consortium name="Broad Institute Genome Sequencing Platform"/>
            <consortium name="Broad Institute Whole Genome Assembly Team"/>
            <person name="Wade C.M."/>
            <person name="Giulotto E."/>
            <person name="Sigurdsson S."/>
            <person name="Zoli M."/>
            <person name="Gnerre S."/>
            <person name="Imsland F."/>
            <person name="Lear T.L."/>
            <person name="Adelson D.L."/>
            <person name="Bailey E."/>
            <person name="Bellone R.R."/>
            <person name="Bloecker H."/>
            <person name="Distl O."/>
            <person name="Edgar R.C."/>
            <person name="Garber M."/>
            <person name="Leeb T."/>
            <person name="Mauceli E."/>
            <person name="MacLeod J.N."/>
            <person name="Penedo M.C.T."/>
            <person name="Raison J.M."/>
            <person name="Sharpe T."/>
            <person name="Vogel J."/>
            <person name="Andersson L."/>
            <person name="Antczak D.F."/>
            <person name="Biagi T."/>
            <person name="Binns M.M."/>
            <person name="Chowdhary B.P."/>
            <person name="Coleman S.J."/>
            <person name="Della Valle G."/>
            <person name="Fryc S."/>
            <person name="Guerin G."/>
            <person name="Hasegawa T."/>
            <person name="Hill E.W."/>
            <person name="Jurka J."/>
            <person name="Kiialainen A."/>
            <person name="Lindgren G."/>
            <person name="Liu J."/>
            <person name="Magnani E."/>
            <person name="Mickelson J.R."/>
            <person name="Murray J."/>
            <person name="Nergadze S.G."/>
            <person name="Onofrio R."/>
            <person name="Pedroni S."/>
            <person name="Piras M.F."/>
            <person name="Raudsepp T."/>
            <person name="Rocchi M."/>
            <person name="Roeed K.H."/>
            <person name="Ryder O.A."/>
            <person name="Searle S."/>
            <person name="Skow L."/>
            <person name="Swinburne J.E."/>
            <person name="Syvaenen A.C."/>
            <person name="Tozaki T."/>
            <person name="Valberg S.J."/>
            <person name="Vaudin M."/>
            <person name="White J.R."/>
            <person name="Zody M.C."/>
            <person name="Lander E.S."/>
            <person name="Lindblad-Toh K."/>
        </authorList>
    </citation>
    <scope>NUCLEOTIDE SEQUENCE [LARGE SCALE GENOMIC DNA]</scope>
    <source>
        <strain evidence="16 17">Thoroughbred</strain>
    </source>
</reference>
<dbReference type="GO" id="GO:0010310">
    <property type="term" value="P:regulation of hydrogen peroxide metabolic process"/>
    <property type="evidence" value="ECO:0007669"/>
    <property type="project" value="Ensembl"/>
</dbReference>
<dbReference type="Bgee" id="ENSECAG00000018904">
    <property type="expression patterns" value="Expressed in epithelium of bronchus and 20 other cell types or tissues"/>
</dbReference>
<dbReference type="SUPFAM" id="SSF54277">
    <property type="entry name" value="CAD &amp; PB1 domains"/>
    <property type="match status" value="1"/>
</dbReference>
<dbReference type="FunFam" id="2.30.30.40:FF:000212">
    <property type="entry name" value="NADPH oxidase activator 1"/>
    <property type="match status" value="1"/>
</dbReference>
<dbReference type="CDD" id="cd06411">
    <property type="entry name" value="PB1_p51"/>
    <property type="match status" value="1"/>
</dbReference>
<dbReference type="Ensembl" id="ENSECAT00000020347.4">
    <property type="protein sequence ID" value="ENSECAP00000016701.3"/>
    <property type="gene ID" value="ENSECAG00000018904.4"/>
</dbReference>
<evidence type="ECO:0000256" key="6">
    <source>
        <dbReference type="ARBA" id="ARBA00022490"/>
    </source>
</evidence>
<dbReference type="Proteomes" id="UP000002281">
    <property type="component" value="Chromosome 25"/>
</dbReference>
<accession>F7AD30</accession>
<evidence type="ECO:0000256" key="9">
    <source>
        <dbReference type="ARBA" id="ARBA00023136"/>
    </source>
</evidence>
<dbReference type="InterPro" id="IPR011990">
    <property type="entry name" value="TPR-like_helical_dom_sf"/>
</dbReference>
<dbReference type="Pfam" id="PF00564">
    <property type="entry name" value="PB1"/>
    <property type="match status" value="1"/>
</dbReference>
<dbReference type="PROSITE" id="PS50002">
    <property type="entry name" value="SH3"/>
    <property type="match status" value="1"/>
</dbReference>
<sequence length="611" mass="64357">MGRGRPQAGGGAVREGGAGLGRGVDRSGAGPAWGGVVRPGGAGPLRPLARGSAGGAAHLEPTDTPAPSVRCPLRPSPLPGSEGTLPPPPQTPAQLGGHPPPAPARCPVRRAPQPLLRGPRPGPPTGGLPHGTPPRRPRPGPEAPTSAVAGRVLAAMPSLGDQVRDWHQGAQAVARGDWSCALRLFSGIPEPPARMCFNVGCVHLLAGDPEAALRAFDQAVTKDACMAVGFFQRGVANFQLERFQEALSDFRLALAQLRGNATIDYTQLGLRFQLQAWEVLFNVAAAQCGLGLWAEATHSLEEAISKGPEGARNSLDTALGQVQKQAPLQPRRVPRGEVFRPQRRHLEHLEPVDFLGKAKVVTSSIPEDQHKGVWRQRPQVQDTAGETRPGTAPRAGETGPCRAGTPHGPRMPPDAEMIPCDKWRPHVEQAGKQVPPGLLAAGGSSPGPSEDPAGAGGMAAEDPEALVTITVQCAFTLALKAPRGADVSSLRALLSRALPHQAQQGQLSYRDPSDDGHWVPLCGEEVLQRAWRDVAGGPGGLRIQCRGVGGRPVLYQVVAQHSYRAQGPEDLDLQPGDTVDVLCEVDQEWLEGHCDSRVGIFPKCFVVQAGC</sequence>
<evidence type="ECO:0000256" key="3">
    <source>
        <dbReference type="ARBA" id="ARBA00008051"/>
    </source>
</evidence>
<evidence type="ECO:0000256" key="10">
    <source>
        <dbReference type="ARBA" id="ARBA00055211"/>
    </source>
</evidence>
<dbReference type="Pfam" id="PF00018">
    <property type="entry name" value="SH3_1"/>
    <property type="match status" value="1"/>
</dbReference>
<gene>
    <name evidence="16 18" type="primary">NOXA1</name>
</gene>
<dbReference type="InterPro" id="IPR053793">
    <property type="entry name" value="PB1-like"/>
</dbReference>
<dbReference type="HOGENOM" id="CLU_041290_1_0_1"/>
<keyword evidence="4 12" id="KW-0728">SH3 domain</keyword>
<dbReference type="PANTHER" id="PTHR15175">
    <property type="entry name" value="NEUTROPHIL CYTOSOLIC FACTOR 2, NEUTROPHIL NADPH OXIDASE FACTOR 2"/>
    <property type="match status" value="1"/>
</dbReference>
<evidence type="ECO:0000256" key="1">
    <source>
        <dbReference type="ARBA" id="ARBA00004236"/>
    </source>
</evidence>
<comment type="similarity">
    <text evidence="3">Belongs to the NCF2/NOXA1 family.</text>
</comment>
<comment type="subcellular location">
    <subcellularLocation>
        <location evidence="1">Cell membrane</location>
    </subcellularLocation>
    <subcellularLocation>
        <location evidence="2">Cytoplasm</location>
    </subcellularLocation>
</comment>
<keyword evidence="6" id="KW-0963">Cytoplasm</keyword>
<dbReference type="GO" id="GO:0016176">
    <property type="term" value="F:superoxide-generating NADPH oxidase activator activity"/>
    <property type="evidence" value="ECO:0000318"/>
    <property type="project" value="GO_Central"/>
</dbReference>
<feature type="compositionally biased region" description="Pro residues" evidence="13">
    <location>
        <begin position="120"/>
        <end position="132"/>
    </location>
</feature>
<dbReference type="GO" id="GO:0043020">
    <property type="term" value="C:NADPH oxidase complex"/>
    <property type="evidence" value="ECO:0007669"/>
    <property type="project" value="Ensembl"/>
</dbReference>
<dbReference type="Gene3D" id="3.10.20.90">
    <property type="entry name" value="Phosphatidylinositol 3-kinase Catalytic Subunit, Chain A, domain 1"/>
    <property type="match status" value="1"/>
</dbReference>
<feature type="region of interest" description="Disordered" evidence="13">
    <location>
        <begin position="1"/>
        <end position="146"/>
    </location>
</feature>
<evidence type="ECO:0000256" key="2">
    <source>
        <dbReference type="ARBA" id="ARBA00004496"/>
    </source>
</evidence>
<evidence type="ECO:0000256" key="8">
    <source>
        <dbReference type="ARBA" id="ARBA00022803"/>
    </source>
</evidence>
<dbReference type="GeneTree" id="ENSGT00530000063843"/>
<dbReference type="FunFam" id="1.25.40.10:FF:000017">
    <property type="entry name" value="NADPH oxidase regulator NoxR"/>
    <property type="match status" value="1"/>
</dbReference>
<evidence type="ECO:0000256" key="5">
    <source>
        <dbReference type="ARBA" id="ARBA00022475"/>
    </source>
</evidence>
<evidence type="ECO:0000256" key="13">
    <source>
        <dbReference type="SAM" id="MobiDB-lite"/>
    </source>
</evidence>
<evidence type="ECO:0000259" key="14">
    <source>
        <dbReference type="PROSITE" id="PS50002"/>
    </source>
</evidence>
<dbReference type="VGNC" id="VGNC:20825">
    <property type="gene designation" value="NOXA1"/>
</dbReference>
<keyword evidence="9" id="KW-0472">Membrane</keyword>
<dbReference type="GO" id="GO:0005737">
    <property type="term" value="C:cytoplasm"/>
    <property type="evidence" value="ECO:0007669"/>
    <property type="project" value="UniProtKB-SubCell"/>
</dbReference>
<evidence type="ECO:0000313" key="17">
    <source>
        <dbReference type="Proteomes" id="UP000002281"/>
    </source>
</evidence>
<feature type="compositionally biased region" description="Low complexity" evidence="13">
    <location>
        <begin position="105"/>
        <end position="119"/>
    </location>
</feature>
<evidence type="ECO:0000259" key="15">
    <source>
        <dbReference type="PROSITE" id="PS51745"/>
    </source>
</evidence>
<dbReference type="Gene3D" id="1.25.40.10">
    <property type="entry name" value="Tetratricopeptide repeat domain"/>
    <property type="match status" value="1"/>
</dbReference>
<dbReference type="FunFam" id="3.10.20.90:FF:000233">
    <property type="entry name" value="Predicted NADPH oxidase activator 1"/>
    <property type="match status" value="1"/>
</dbReference>
<feature type="domain" description="PB1" evidence="15">
    <location>
        <begin position="468"/>
        <end position="548"/>
    </location>
</feature>
<dbReference type="AlphaFoldDB" id="F7AD30"/>
<keyword evidence="5" id="KW-1003">Cell membrane</keyword>
<evidence type="ECO:0000313" key="18">
    <source>
        <dbReference type="VGNC" id="VGNC:20825"/>
    </source>
</evidence>
<dbReference type="InterPro" id="IPR019734">
    <property type="entry name" value="TPR_rpt"/>
</dbReference>
<dbReference type="Gene3D" id="2.30.30.40">
    <property type="entry name" value="SH3 Domains"/>
    <property type="match status" value="1"/>
</dbReference>
<keyword evidence="7" id="KW-0677">Repeat</keyword>
<dbReference type="GO" id="GO:0031267">
    <property type="term" value="F:small GTPase binding"/>
    <property type="evidence" value="ECO:0007669"/>
    <property type="project" value="Ensembl"/>
</dbReference>
<organism evidence="16 17">
    <name type="scientific">Equus caballus</name>
    <name type="common">Horse</name>
    <dbReference type="NCBI Taxonomy" id="9796"/>
    <lineage>
        <taxon>Eukaryota</taxon>
        <taxon>Metazoa</taxon>
        <taxon>Chordata</taxon>
        <taxon>Craniata</taxon>
        <taxon>Vertebrata</taxon>
        <taxon>Euteleostomi</taxon>
        <taxon>Mammalia</taxon>
        <taxon>Eutheria</taxon>
        <taxon>Laurasiatheria</taxon>
        <taxon>Perissodactyla</taxon>
        <taxon>Equidae</taxon>
        <taxon>Equus</taxon>
    </lineage>
</organism>
<protein>
    <recommendedName>
        <fullName evidence="11">NADPH oxidase activator 1</fullName>
    </recommendedName>
</protein>
<dbReference type="SMART" id="SM00666">
    <property type="entry name" value="PB1"/>
    <property type="match status" value="1"/>
</dbReference>
<dbReference type="InterPro" id="IPR000270">
    <property type="entry name" value="PB1_dom"/>
</dbReference>
<evidence type="ECO:0000313" key="16">
    <source>
        <dbReference type="Ensembl" id="ENSECAP00000016701.3"/>
    </source>
</evidence>
<evidence type="ECO:0000256" key="12">
    <source>
        <dbReference type="PROSITE-ProRule" id="PRU00192"/>
    </source>
</evidence>
<evidence type="ECO:0000256" key="7">
    <source>
        <dbReference type="ARBA" id="ARBA00022737"/>
    </source>
</evidence>
<dbReference type="InterPro" id="IPR051864">
    <property type="entry name" value="NCF2_NOXA1"/>
</dbReference>
<dbReference type="GO" id="GO:0042554">
    <property type="term" value="P:superoxide anion generation"/>
    <property type="evidence" value="ECO:0000318"/>
    <property type="project" value="GO_Central"/>
</dbReference>
<name>F7AD30_HORSE</name>
<dbReference type="GO" id="GO:0060263">
    <property type="term" value="P:regulation of respiratory burst"/>
    <property type="evidence" value="ECO:0007669"/>
    <property type="project" value="Ensembl"/>
</dbReference>
<dbReference type="SMART" id="SM00028">
    <property type="entry name" value="TPR"/>
    <property type="match status" value="3"/>
</dbReference>
<keyword evidence="17" id="KW-1185">Reference proteome</keyword>
<reference evidence="16" key="2">
    <citation type="submission" date="2025-08" db="UniProtKB">
        <authorList>
            <consortium name="Ensembl"/>
        </authorList>
    </citation>
    <scope>IDENTIFICATION</scope>
    <source>
        <strain evidence="16">Thoroughbred</strain>
    </source>
</reference>
<evidence type="ECO:0000256" key="11">
    <source>
        <dbReference type="ARBA" id="ARBA00074413"/>
    </source>
</evidence>
<dbReference type="PROSITE" id="PS51745">
    <property type="entry name" value="PB1"/>
    <property type="match status" value="1"/>
</dbReference>
<proteinExistence type="inferred from homology"/>
<dbReference type="InterPro" id="IPR001452">
    <property type="entry name" value="SH3_domain"/>
</dbReference>
<feature type="domain" description="SH3" evidence="14">
    <location>
        <begin position="552"/>
        <end position="611"/>
    </location>
</feature>
<reference evidence="16" key="3">
    <citation type="submission" date="2025-09" db="UniProtKB">
        <authorList>
            <consortium name="Ensembl"/>
        </authorList>
    </citation>
    <scope>IDENTIFICATION</scope>
    <source>
        <strain evidence="16">Thoroughbred</strain>
    </source>
</reference>
<feature type="compositionally biased region" description="Gly residues" evidence="13">
    <location>
        <begin position="1"/>
        <end position="22"/>
    </location>
</feature>
<dbReference type="SUPFAM" id="SSF50044">
    <property type="entry name" value="SH3-domain"/>
    <property type="match status" value="1"/>
</dbReference>
<dbReference type="SUPFAM" id="SSF48452">
    <property type="entry name" value="TPR-like"/>
    <property type="match status" value="1"/>
</dbReference>
<feature type="region of interest" description="Disordered" evidence="13">
    <location>
        <begin position="434"/>
        <end position="458"/>
    </location>
</feature>